<name>A0A183BV44_GLOPA</name>
<keyword evidence="1" id="KW-1185">Reference proteome</keyword>
<organism evidence="1 2">
    <name type="scientific">Globodera pallida</name>
    <name type="common">Potato cyst nematode worm</name>
    <name type="synonym">Heterodera pallida</name>
    <dbReference type="NCBI Taxonomy" id="36090"/>
    <lineage>
        <taxon>Eukaryota</taxon>
        <taxon>Metazoa</taxon>
        <taxon>Ecdysozoa</taxon>
        <taxon>Nematoda</taxon>
        <taxon>Chromadorea</taxon>
        <taxon>Rhabditida</taxon>
        <taxon>Tylenchina</taxon>
        <taxon>Tylenchomorpha</taxon>
        <taxon>Tylenchoidea</taxon>
        <taxon>Heteroderidae</taxon>
        <taxon>Heteroderinae</taxon>
        <taxon>Globodera</taxon>
    </lineage>
</organism>
<sequence>MHCRFFPYQIKRHELEHVRKLIVPKSLNDPQMRKPAGAKYAHSYQPGQLVHAYTLGQPAYWGCGLERFSFWTAGVALGCVKREVHKREIMVTAGARHAGIHSTETEIWAF</sequence>
<dbReference type="AlphaFoldDB" id="A0A183BV44"/>
<accession>A0A183BV44</accession>
<reference evidence="2" key="2">
    <citation type="submission" date="2016-06" db="UniProtKB">
        <authorList>
            <consortium name="WormBaseParasite"/>
        </authorList>
    </citation>
    <scope>IDENTIFICATION</scope>
</reference>
<evidence type="ECO:0000313" key="2">
    <source>
        <dbReference type="WBParaSite" id="GPLIN_000448100"/>
    </source>
</evidence>
<dbReference type="Proteomes" id="UP000050741">
    <property type="component" value="Unassembled WGS sequence"/>
</dbReference>
<evidence type="ECO:0000313" key="1">
    <source>
        <dbReference type="Proteomes" id="UP000050741"/>
    </source>
</evidence>
<protein>
    <submittedName>
        <fullName evidence="2">Acetyltransferase</fullName>
    </submittedName>
</protein>
<reference evidence="1" key="1">
    <citation type="submission" date="2014-05" db="EMBL/GenBank/DDBJ databases">
        <title>The genome and life-stage specific transcriptomes of Globodera pallida elucidate key aspects of plant parasitism by a cyst nematode.</title>
        <authorList>
            <person name="Cotton J.A."/>
            <person name="Lilley C.J."/>
            <person name="Jones L.M."/>
            <person name="Kikuchi T."/>
            <person name="Reid A.J."/>
            <person name="Thorpe P."/>
            <person name="Tsai I.J."/>
            <person name="Beasley H."/>
            <person name="Blok V."/>
            <person name="Cock P.J.A."/>
            <person name="Van den Akker S.E."/>
            <person name="Holroyd N."/>
            <person name="Hunt M."/>
            <person name="Mantelin S."/>
            <person name="Naghra H."/>
            <person name="Pain A."/>
            <person name="Palomares-Rius J.E."/>
            <person name="Zarowiecki M."/>
            <person name="Berriman M."/>
            <person name="Jones J.T."/>
            <person name="Urwin P.E."/>
        </authorList>
    </citation>
    <scope>NUCLEOTIDE SEQUENCE [LARGE SCALE GENOMIC DNA]</scope>
    <source>
        <strain evidence="1">Lindley</strain>
    </source>
</reference>
<dbReference type="WBParaSite" id="GPLIN_000448100">
    <property type="protein sequence ID" value="GPLIN_000448100"/>
    <property type="gene ID" value="GPLIN_000448100"/>
</dbReference>
<proteinExistence type="predicted"/>